<accession>A0A8B3FUY7</accession>
<evidence type="ECO:0000313" key="1">
    <source>
        <dbReference type="EMBL" id="RLP12264.1"/>
    </source>
</evidence>
<proteinExistence type="predicted"/>
<dbReference type="EMBL" id="RCIW01000003">
    <property type="protein sequence ID" value="RLP12264.1"/>
    <property type="molecule type" value="Genomic_DNA"/>
</dbReference>
<dbReference type="AlphaFoldDB" id="A0A8B3FUY7"/>
<protein>
    <submittedName>
        <fullName evidence="1">Uncharacterized protein</fullName>
    </submittedName>
</protein>
<name>A0A8B3FUY7_9ACTN</name>
<evidence type="ECO:0000313" key="2">
    <source>
        <dbReference type="Proteomes" id="UP000279336"/>
    </source>
</evidence>
<comment type="caution">
    <text evidence="1">The sequence shown here is derived from an EMBL/GenBank/DDBJ whole genome shotgun (WGS) entry which is preliminary data.</text>
</comment>
<dbReference type="RefSeq" id="WP_121587969.1">
    <property type="nucleotide sequence ID" value="NZ_RCIW01000003.1"/>
</dbReference>
<sequence length="209" mass="22699">MPKLVSTVNTDNVFIGGSDYDALYLGPVSAAPKLENLKLYTEIPDDLIVAGWLSDDGVKRGASDSKSALQGHQGHANVVVYMDSSETTLSATILEHKLQLLKWLLSATGGDERLTDTDAPEDHQEYVELEAAHSRKIEHLCGVWDTYDTAHDGIKYRYIFPSLDLSERDEMSDQPGGFSSLPCTLDVLKGYRILTNSPGMLPAASGIGG</sequence>
<reference evidence="1 2" key="1">
    <citation type="submission" date="2018-10" db="EMBL/GenBank/DDBJ databases">
        <title>Propionibacterium australiense Genome Sequencing and Assembly.</title>
        <authorList>
            <person name="Bernier A.-M."/>
            <person name="Bernard K."/>
        </authorList>
    </citation>
    <scope>NUCLEOTIDE SEQUENCE [LARGE SCALE GENOMIC DNA]</scope>
    <source>
        <strain evidence="1 2">NML98A078</strain>
    </source>
</reference>
<gene>
    <name evidence="1" type="ORF">D7U36_03115</name>
</gene>
<dbReference type="Proteomes" id="UP000279336">
    <property type="component" value="Unassembled WGS sequence"/>
</dbReference>
<organism evidence="1 2">
    <name type="scientific">Propionibacterium australiense</name>
    <dbReference type="NCBI Taxonomy" id="119981"/>
    <lineage>
        <taxon>Bacteria</taxon>
        <taxon>Bacillati</taxon>
        <taxon>Actinomycetota</taxon>
        <taxon>Actinomycetes</taxon>
        <taxon>Propionibacteriales</taxon>
        <taxon>Propionibacteriaceae</taxon>
        <taxon>Propionibacterium</taxon>
    </lineage>
</organism>
<dbReference type="OrthoDB" id="2184509at2"/>